<proteinExistence type="predicted"/>
<dbReference type="Pfam" id="PF00395">
    <property type="entry name" value="SLH"/>
    <property type="match status" value="3"/>
</dbReference>
<gene>
    <name evidence="4" type="ORF">IQ19_04999</name>
</gene>
<dbReference type="GO" id="GO:0004252">
    <property type="term" value="F:serine-type endopeptidase activity"/>
    <property type="evidence" value="ECO:0007669"/>
    <property type="project" value="InterPro"/>
</dbReference>
<dbReference type="GO" id="GO:0006508">
    <property type="term" value="P:proteolysis"/>
    <property type="evidence" value="ECO:0007669"/>
    <property type="project" value="InterPro"/>
</dbReference>
<organism evidence="4 5">
    <name type="scientific">Cytobacillus oceanisediminis</name>
    <dbReference type="NCBI Taxonomy" id="665099"/>
    <lineage>
        <taxon>Bacteria</taxon>
        <taxon>Bacillati</taxon>
        <taxon>Bacillota</taxon>
        <taxon>Bacilli</taxon>
        <taxon>Bacillales</taxon>
        <taxon>Bacillaceae</taxon>
        <taxon>Cytobacillus</taxon>
    </lineage>
</organism>
<evidence type="ECO:0000256" key="2">
    <source>
        <dbReference type="ARBA" id="ARBA00022825"/>
    </source>
</evidence>
<evidence type="ECO:0000256" key="1">
    <source>
        <dbReference type="ARBA" id="ARBA00022729"/>
    </source>
</evidence>
<dbReference type="Gene3D" id="2.40.10.120">
    <property type="match status" value="1"/>
</dbReference>
<reference evidence="4 5" key="1">
    <citation type="journal article" date="2015" name="Stand. Genomic Sci.">
        <title>Genomic Encyclopedia of Bacterial and Archaeal Type Strains, Phase III: the genomes of soil and plant-associated and newly described type strains.</title>
        <authorList>
            <person name="Whitman W.B."/>
            <person name="Woyke T."/>
            <person name="Klenk H.P."/>
            <person name="Zhou Y."/>
            <person name="Lilburn T.G."/>
            <person name="Beck B.J."/>
            <person name="De Vos P."/>
            <person name="Vandamme P."/>
            <person name="Eisen J.A."/>
            <person name="Garrity G."/>
            <person name="Hugenholtz P."/>
            <person name="Kyrpides N.C."/>
        </authorList>
    </citation>
    <scope>NUCLEOTIDE SEQUENCE [LARGE SCALE GENOMIC DNA]</scope>
    <source>
        <strain evidence="4 5">CGMCC 1.10115</strain>
    </source>
</reference>
<keyword evidence="2" id="KW-0720">Serine protease</keyword>
<dbReference type="SUPFAM" id="SSF50494">
    <property type="entry name" value="Trypsin-like serine proteases"/>
    <property type="match status" value="1"/>
</dbReference>
<evidence type="ECO:0000313" key="4">
    <source>
        <dbReference type="EMBL" id="TWH79252.1"/>
    </source>
</evidence>
<feature type="domain" description="SLH" evidence="3">
    <location>
        <begin position="25"/>
        <end position="85"/>
    </location>
</feature>
<protein>
    <submittedName>
        <fullName evidence="4">S-layer family protein</fullName>
    </submittedName>
</protein>
<sequence>MQRAFKVVLIFFLLLSIPVPSYSNKAEGATLFPDVTSFREEIIFLTERGIISGYKNGNFGPDDPIKRIQAVQMILRELGVPVGDAPNPGFTDVLPGSPGYDEIAKATELGIISGKGDGTFDPHGKLTRGQMAIILVNAYHLMGTYYTGFKDVGPSAKSYPFIQSIAAHNITAGYTDGTFRPNEIMKRAHFAAFMARFLNENFKPFNMTTAPVRSTEDIAMHEQSVVMVELYDENDELVSQGSGFIVANQLVATNFHVIAGGTYAIAVTADGDEIELEGVVEYDEYQDIAILKPVERIGYPSLPLASFSAVKKGEKAVAIGSPYGLQNTVSEGIVSGKHVFEDDMGSSKVIQTTAKITFGSSGGPLLNMKGFVMGVNSFGYEDLNFAVSTDYVNEMVADYKPVDFKAIPVESFTNMPYEDEWDEEEVEENRPDPIDLEPLQGTKQTLSDFFLDAVHDDELPVVYGINDSGALVSVNYETKSIKRLPFSLPAESIFYANGELYVTLLKGEHSSYWWEEDQEGAIAIVDPATFQIKKYFDIKMDPYDIVADDQYFYVSSGSGQWTNLTSFNKETGAEVSSKMIYEQSELFMHPNKDRIYAIDRGLSPRDMDVYMIKDGVITGSYDSPYHGDYELDTDMTISPDGRFLFNNAGTIFKSSPLKEANMQFYTDLGTPFYDAAFNTDLTQFYLAIGDRVYVYDYESFELIKTYSMSGEGYFLFNHKGNLVVLGEEQSPTTGIWKTFIMKSTIQ</sequence>
<evidence type="ECO:0000313" key="5">
    <source>
        <dbReference type="Proteomes" id="UP000318667"/>
    </source>
</evidence>
<comment type="caution">
    <text evidence="4">The sequence shown here is derived from an EMBL/GenBank/DDBJ whole genome shotgun (WGS) entry which is preliminary data.</text>
</comment>
<feature type="domain" description="SLH" evidence="3">
    <location>
        <begin position="150"/>
        <end position="208"/>
    </location>
</feature>
<dbReference type="Pfam" id="PF13365">
    <property type="entry name" value="Trypsin_2"/>
    <property type="match status" value="1"/>
</dbReference>
<evidence type="ECO:0000259" key="3">
    <source>
        <dbReference type="PROSITE" id="PS51272"/>
    </source>
</evidence>
<dbReference type="InterPro" id="IPR015943">
    <property type="entry name" value="WD40/YVTN_repeat-like_dom_sf"/>
</dbReference>
<dbReference type="InterPro" id="IPR001119">
    <property type="entry name" value="SLH_dom"/>
</dbReference>
<dbReference type="PANTHER" id="PTHR22939:SF129">
    <property type="entry name" value="SERINE PROTEASE HTRA2, MITOCHONDRIAL"/>
    <property type="match status" value="1"/>
</dbReference>
<dbReference type="AlphaFoldDB" id="A0A562J7T9"/>
<dbReference type="EMBL" id="VLKI01000024">
    <property type="protein sequence ID" value="TWH79252.1"/>
    <property type="molecule type" value="Genomic_DNA"/>
</dbReference>
<keyword evidence="5" id="KW-1185">Reference proteome</keyword>
<dbReference type="Gene3D" id="2.130.10.10">
    <property type="entry name" value="YVTN repeat-like/Quinoprotein amine dehydrogenase"/>
    <property type="match status" value="1"/>
</dbReference>
<keyword evidence="2" id="KW-0378">Hydrolase</keyword>
<dbReference type="PRINTS" id="PR00834">
    <property type="entry name" value="PROTEASES2C"/>
</dbReference>
<dbReference type="RefSeq" id="WP_144545937.1">
    <property type="nucleotide sequence ID" value="NZ_CBCSDC010000032.1"/>
</dbReference>
<feature type="domain" description="SLH" evidence="3">
    <location>
        <begin position="86"/>
        <end position="149"/>
    </location>
</feature>
<dbReference type="InterPro" id="IPR009003">
    <property type="entry name" value="Peptidase_S1_PA"/>
</dbReference>
<dbReference type="SUPFAM" id="SSF50969">
    <property type="entry name" value="YVTN repeat-like/Quinoprotein amine dehydrogenase"/>
    <property type="match status" value="1"/>
</dbReference>
<dbReference type="PROSITE" id="PS51272">
    <property type="entry name" value="SLH"/>
    <property type="match status" value="3"/>
</dbReference>
<accession>A0A562J7T9</accession>
<dbReference type="OrthoDB" id="185675at2"/>
<dbReference type="GeneID" id="65406066"/>
<keyword evidence="1" id="KW-0732">Signal</keyword>
<dbReference type="InterPro" id="IPR001940">
    <property type="entry name" value="Peptidase_S1C"/>
</dbReference>
<dbReference type="PANTHER" id="PTHR22939">
    <property type="entry name" value="SERINE PROTEASE FAMILY S1C HTRA-RELATED"/>
    <property type="match status" value="1"/>
</dbReference>
<keyword evidence="2" id="KW-0645">Protease</keyword>
<name>A0A562J7T9_9BACI</name>
<dbReference type="InterPro" id="IPR011044">
    <property type="entry name" value="Quino_amine_DH_bsu"/>
</dbReference>
<dbReference type="Proteomes" id="UP000318667">
    <property type="component" value="Unassembled WGS sequence"/>
</dbReference>